<sequence length="73" mass="8383">MPSIYSSFHNRLTSPLLKFRRYAINTNLESGRTLTMNGNRQLVGESRSSTTTENQLTCRLIMMALSEMQLQLE</sequence>
<dbReference type="AlphaFoldDB" id="A0A4Y2SLS4"/>
<comment type="caution">
    <text evidence="1">The sequence shown here is derived from an EMBL/GenBank/DDBJ whole genome shotgun (WGS) entry which is preliminary data.</text>
</comment>
<feature type="non-terminal residue" evidence="1">
    <location>
        <position position="73"/>
    </location>
</feature>
<evidence type="ECO:0000313" key="2">
    <source>
        <dbReference type="Proteomes" id="UP000499080"/>
    </source>
</evidence>
<keyword evidence="2" id="KW-1185">Reference proteome</keyword>
<proteinExistence type="predicted"/>
<reference evidence="1 2" key="1">
    <citation type="journal article" date="2019" name="Sci. Rep.">
        <title>Orb-weaving spider Araneus ventricosus genome elucidates the spidroin gene catalogue.</title>
        <authorList>
            <person name="Kono N."/>
            <person name="Nakamura H."/>
            <person name="Ohtoshi R."/>
            <person name="Moran D.A.P."/>
            <person name="Shinohara A."/>
            <person name="Yoshida Y."/>
            <person name="Fujiwara M."/>
            <person name="Mori M."/>
            <person name="Tomita M."/>
            <person name="Arakawa K."/>
        </authorList>
    </citation>
    <scope>NUCLEOTIDE SEQUENCE [LARGE SCALE GENOMIC DNA]</scope>
</reference>
<dbReference type="Proteomes" id="UP000499080">
    <property type="component" value="Unassembled WGS sequence"/>
</dbReference>
<dbReference type="EMBL" id="BGPR01022409">
    <property type="protein sequence ID" value="GBN88683.1"/>
    <property type="molecule type" value="Genomic_DNA"/>
</dbReference>
<evidence type="ECO:0000313" key="1">
    <source>
        <dbReference type="EMBL" id="GBN88683.1"/>
    </source>
</evidence>
<organism evidence="1 2">
    <name type="scientific">Araneus ventricosus</name>
    <name type="common">Orbweaver spider</name>
    <name type="synonym">Epeira ventricosa</name>
    <dbReference type="NCBI Taxonomy" id="182803"/>
    <lineage>
        <taxon>Eukaryota</taxon>
        <taxon>Metazoa</taxon>
        <taxon>Ecdysozoa</taxon>
        <taxon>Arthropoda</taxon>
        <taxon>Chelicerata</taxon>
        <taxon>Arachnida</taxon>
        <taxon>Araneae</taxon>
        <taxon>Araneomorphae</taxon>
        <taxon>Entelegynae</taxon>
        <taxon>Araneoidea</taxon>
        <taxon>Araneidae</taxon>
        <taxon>Araneus</taxon>
    </lineage>
</organism>
<name>A0A4Y2SLS4_ARAVE</name>
<accession>A0A4Y2SLS4</accession>
<gene>
    <name evidence="1" type="ORF">AVEN_258550_1</name>
</gene>
<protein>
    <submittedName>
        <fullName evidence="1">Uncharacterized protein</fullName>
    </submittedName>
</protein>